<evidence type="ECO:0000256" key="7">
    <source>
        <dbReference type="SAM" id="Phobius"/>
    </source>
</evidence>
<feature type="transmembrane region" description="Helical" evidence="7">
    <location>
        <begin position="276"/>
        <end position="301"/>
    </location>
</feature>
<evidence type="ECO:0000256" key="6">
    <source>
        <dbReference type="ARBA" id="ARBA00023136"/>
    </source>
</evidence>
<dbReference type="EMBL" id="JACHIA010000019">
    <property type="protein sequence ID" value="MBB6072863.1"/>
    <property type="molecule type" value="Genomic_DNA"/>
</dbReference>
<sequence length="412" mass="44776">MRLEWRISRRYLSSRRGTKFLSLITLIAIGGVSVGVMALIIVTAVMNGLQNELRRGILGVNPHIFVLTYGEGMRMPDWRTPLDSVRKMKDVQAAGPFIQTEVGLRNRGGYSEGAVMRGIETQGPSSLSTDIPSILRKAGISLGPTRSGLPALAAGQGLASRLGLIPGDTVTVVSFTNIRMTPMGPSPKMEYFEFVGGFRTGMFEYDSKFSYTSREAAQELSGLGEAVSGLEVRLKDPYAAAPAGTRIERALGLPYRTDNWMDMNASLFNALKLEKLALGLILLLIVIVAAFNIVSTLVMVVTDKTREIGILKSMGMTSRRILHLFMMQGLVIGMVGAVIGGAGGVLVSWVTDHFRLIRIPGEVYFVSYLPVKVDPLDLAGILLSTVVISFLATVYPAWQAARLDPVEAIRHE</sequence>
<feature type="transmembrane region" description="Helical" evidence="7">
    <location>
        <begin position="322"/>
        <end position="350"/>
    </location>
</feature>
<proteinExistence type="inferred from homology"/>
<dbReference type="RefSeq" id="WP_170036925.1">
    <property type="nucleotide sequence ID" value="NZ_JABDTL010000002.1"/>
</dbReference>
<feature type="transmembrane region" description="Helical" evidence="7">
    <location>
        <begin position="378"/>
        <end position="398"/>
    </location>
</feature>
<evidence type="ECO:0000259" key="9">
    <source>
        <dbReference type="Pfam" id="PF12704"/>
    </source>
</evidence>
<feature type="domain" description="MacB-like periplasmic core" evidence="9">
    <location>
        <begin position="25"/>
        <end position="249"/>
    </location>
</feature>
<dbReference type="GO" id="GO:0044874">
    <property type="term" value="P:lipoprotein localization to outer membrane"/>
    <property type="evidence" value="ECO:0007669"/>
    <property type="project" value="TreeGrafter"/>
</dbReference>
<protein>
    <submittedName>
        <fullName evidence="10">Lipoprotein-releasing system permease protein</fullName>
    </submittedName>
</protein>
<evidence type="ECO:0000256" key="4">
    <source>
        <dbReference type="ARBA" id="ARBA00022692"/>
    </source>
</evidence>
<dbReference type="Proteomes" id="UP000582837">
    <property type="component" value="Unassembled WGS sequence"/>
</dbReference>
<feature type="domain" description="ABC3 transporter permease C-terminal" evidence="8">
    <location>
        <begin position="280"/>
        <end position="405"/>
    </location>
</feature>
<gene>
    <name evidence="10" type="ORF">HNQ61_004529</name>
</gene>
<evidence type="ECO:0000313" key="10">
    <source>
        <dbReference type="EMBL" id="MBB6072863.1"/>
    </source>
</evidence>
<evidence type="ECO:0000313" key="11">
    <source>
        <dbReference type="Proteomes" id="UP000582837"/>
    </source>
</evidence>
<evidence type="ECO:0000256" key="1">
    <source>
        <dbReference type="ARBA" id="ARBA00004651"/>
    </source>
</evidence>
<keyword evidence="4 7" id="KW-0812">Transmembrane</keyword>
<dbReference type="GO" id="GO:0098797">
    <property type="term" value="C:plasma membrane protein complex"/>
    <property type="evidence" value="ECO:0007669"/>
    <property type="project" value="TreeGrafter"/>
</dbReference>
<keyword evidence="6 7" id="KW-0472">Membrane</keyword>
<dbReference type="InterPro" id="IPR025857">
    <property type="entry name" value="MacB_PCD"/>
</dbReference>
<accession>A0A841H4H1</accession>
<evidence type="ECO:0000256" key="2">
    <source>
        <dbReference type="ARBA" id="ARBA00005236"/>
    </source>
</evidence>
<evidence type="ECO:0000256" key="5">
    <source>
        <dbReference type="ARBA" id="ARBA00022989"/>
    </source>
</evidence>
<dbReference type="InterPro" id="IPR003838">
    <property type="entry name" value="ABC3_permease_C"/>
</dbReference>
<evidence type="ECO:0000259" key="8">
    <source>
        <dbReference type="Pfam" id="PF02687"/>
    </source>
</evidence>
<dbReference type="InterPro" id="IPR051447">
    <property type="entry name" value="Lipoprotein-release_system"/>
</dbReference>
<dbReference type="Pfam" id="PF12704">
    <property type="entry name" value="MacB_PCD"/>
    <property type="match status" value="1"/>
</dbReference>
<dbReference type="Pfam" id="PF02687">
    <property type="entry name" value="FtsX"/>
    <property type="match status" value="1"/>
</dbReference>
<comment type="subcellular location">
    <subcellularLocation>
        <location evidence="1">Cell membrane</location>
        <topology evidence="1">Multi-pass membrane protein</topology>
    </subcellularLocation>
</comment>
<organism evidence="10 11">
    <name type="scientific">Longimicrobium terrae</name>
    <dbReference type="NCBI Taxonomy" id="1639882"/>
    <lineage>
        <taxon>Bacteria</taxon>
        <taxon>Pseudomonadati</taxon>
        <taxon>Gemmatimonadota</taxon>
        <taxon>Longimicrobiia</taxon>
        <taxon>Longimicrobiales</taxon>
        <taxon>Longimicrobiaceae</taxon>
        <taxon>Longimicrobium</taxon>
    </lineage>
</organism>
<keyword evidence="11" id="KW-1185">Reference proteome</keyword>
<dbReference type="AlphaFoldDB" id="A0A841H4H1"/>
<dbReference type="PANTHER" id="PTHR30489">
    <property type="entry name" value="LIPOPROTEIN-RELEASING SYSTEM TRANSMEMBRANE PROTEIN LOLE"/>
    <property type="match status" value="1"/>
</dbReference>
<comment type="caution">
    <text evidence="10">The sequence shown here is derived from an EMBL/GenBank/DDBJ whole genome shotgun (WGS) entry which is preliminary data.</text>
</comment>
<keyword evidence="10" id="KW-0449">Lipoprotein</keyword>
<evidence type="ECO:0000256" key="3">
    <source>
        <dbReference type="ARBA" id="ARBA00022475"/>
    </source>
</evidence>
<feature type="transmembrane region" description="Helical" evidence="7">
    <location>
        <begin position="20"/>
        <end position="46"/>
    </location>
</feature>
<name>A0A841H4H1_9BACT</name>
<dbReference type="PANTHER" id="PTHR30489:SF0">
    <property type="entry name" value="LIPOPROTEIN-RELEASING SYSTEM TRANSMEMBRANE PROTEIN LOLE"/>
    <property type="match status" value="1"/>
</dbReference>
<keyword evidence="5 7" id="KW-1133">Transmembrane helix</keyword>
<comment type="similarity">
    <text evidence="2">Belongs to the ABC-4 integral membrane protein family. LolC/E subfamily.</text>
</comment>
<keyword evidence="3" id="KW-1003">Cell membrane</keyword>
<reference evidence="10 11" key="1">
    <citation type="submission" date="2020-08" db="EMBL/GenBank/DDBJ databases">
        <title>Genomic Encyclopedia of Type Strains, Phase IV (KMG-IV): sequencing the most valuable type-strain genomes for metagenomic binning, comparative biology and taxonomic classification.</title>
        <authorList>
            <person name="Goeker M."/>
        </authorList>
    </citation>
    <scope>NUCLEOTIDE SEQUENCE [LARGE SCALE GENOMIC DNA]</scope>
    <source>
        <strain evidence="10 11">DSM 29007</strain>
    </source>
</reference>